<dbReference type="RefSeq" id="WP_179400211.1">
    <property type="nucleotide sequence ID" value="NZ_JACCCY010000004.1"/>
</dbReference>
<name>A0A8E2D6B7_9PORP</name>
<dbReference type="SUPFAM" id="SSF51735">
    <property type="entry name" value="NAD(P)-binding Rossmann-fold domains"/>
    <property type="match status" value="1"/>
</dbReference>
<dbReference type="EMBL" id="JACCCY010000004">
    <property type="protein sequence ID" value="NYI50783.1"/>
    <property type="molecule type" value="Genomic_DNA"/>
</dbReference>
<proteinExistence type="inferred from homology"/>
<organism evidence="3 4">
    <name type="scientific">Macellibacteroides fermentans</name>
    <dbReference type="NCBI Taxonomy" id="879969"/>
    <lineage>
        <taxon>Bacteria</taxon>
        <taxon>Pseudomonadati</taxon>
        <taxon>Bacteroidota</taxon>
        <taxon>Bacteroidia</taxon>
        <taxon>Bacteroidales</taxon>
        <taxon>Porphyromonadaceae</taxon>
        <taxon>Macellibacteroides</taxon>
    </lineage>
</organism>
<comment type="similarity">
    <text evidence="1">Belongs to the NAD(P)-dependent epimerase/dehydratase family.</text>
</comment>
<reference evidence="3 4" key="1">
    <citation type="submission" date="2020-07" db="EMBL/GenBank/DDBJ databases">
        <title>Genomic Encyclopedia of Type Strains, Phase IV (KMG-IV): sequencing the most valuable type-strain genomes for metagenomic binning, comparative biology and taxonomic classification.</title>
        <authorList>
            <person name="Goeker M."/>
        </authorList>
    </citation>
    <scope>NUCLEOTIDE SEQUENCE [LARGE SCALE GENOMIC DNA]</scope>
    <source>
        <strain evidence="3 4">DSM 23697</strain>
    </source>
</reference>
<evidence type="ECO:0000256" key="1">
    <source>
        <dbReference type="ARBA" id="ARBA00007637"/>
    </source>
</evidence>
<protein>
    <submittedName>
        <fullName evidence="3">Nucleoside-diphosphate-sugar epimerase</fullName>
    </submittedName>
</protein>
<comment type="caution">
    <text evidence="3">The sequence shown here is derived from an EMBL/GenBank/DDBJ whole genome shotgun (WGS) entry which is preliminary data.</text>
</comment>
<dbReference type="InterPro" id="IPR036291">
    <property type="entry name" value="NAD(P)-bd_dom_sf"/>
</dbReference>
<keyword evidence="4" id="KW-1185">Reference proteome</keyword>
<dbReference type="AlphaFoldDB" id="A0A8E2D6B7"/>
<dbReference type="Proteomes" id="UP000574332">
    <property type="component" value="Unassembled WGS sequence"/>
</dbReference>
<evidence type="ECO:0000313" key="4">
    <source>
        <dbReference type="Proteomes" id="UP000574332"/>
    </source>
</evidence>
<evidence type="ECO:0000259" key="2">
    <source>
        <dbReference type="Pfam" id="PF01370"/>
    </source>
</evidence>
<gene>
    <name evidence="3" type="ORF">F5613_002945</name>
</gene>
<sequence>MTLLFTGASGFLGKNTLPLLSKYYQVSTLGLMDIDDYNVNISENIPELKNRYNVVLHAAGKAHSIPKTEEEVKDFFSVNLQGTKNLCKALEEVGVPDSFIFVSSVAVYGLEFGELITEEHPLTGSSPYALSKIQTEEFLDVWCKKHGVKLGILRPSLISGPNPPGNLGAMIKGIKTGKYLSISGGKAKKSVLMVQDIANLVPLLAEKGGIYNACDTAHPSFHELETLIASQLGKPHPKSIPYFIAKLIACMGDLVGKNAPINSFKLDKITKSLTFSNEKARKELGWEPLNVLENFKIY</sequence>
<feature type="domain" description="NAD-dependent epimerase/dehydratase" evidence="2">
    <location>
        <begin position="4"/>
        <end position="213"/>
    </location>
</feature>
<evidence type="ECO:0000313" key="3">
    <source>
        <dbReference type="EMBL" id="NYI50783.1"/>
    </source>
</evidence>
<dbReference type="Gene3D" id="3.40.50.720">
    <property type="entry name" value="NAD(P)-binding Rossmann-like Domain"/>
    <property type="match status" value="1"/>
</dbReference>
<dbReference type="InterPro" id="IPR001509">
    <property type="entry name" value="Epimerase_deHydtase"/>
</dbReference>
<dbReference type="PANTHER" id="PTHR43000">
    <property type="entry name" value="DTDP-D-GLUCOSE 4,6-DEHYDRATASE-RELATED"/>
    <property type="match status" value="1"/>
</dbReference>
<accession>A0A8E2D6B7</accession>
<dbReference type="Pfam" id="PF01370">
    <property type="entry name" value="Epimerase"/>
    <property type="match status" value="1"/>
</dbReference>